<dbReference type="EMBL" id="OZ023706">
    <property type="protein sequence ID" value="CAK9877057.1"/>
    <property type="molecule type" value="Genomic_DNA"/>
</dbReference>
<gene>
    <name evidence="1" type="ORF">CSSPJE1EN2_LOCUS19099</name>
</gene>
<name>A0ABP1BNM6_9BRYO</name>
<evidence type="ECO:0000313" key="2">
    <source>
        <dbReference type="Proteomes" id="UP001497522"/>
    </source>
</evidence>
<dbReference type="Proteomes" id="UP001497522">
    <property type="component" value="Chromosome 5"/>
</dbReference>
<accession>A0ABP1BNM6</accession>
<proteinExistence type="predicted"/>
<reference evidence="1" key="1">
    <citation type="submission" date="2024-03" db="EMBL/GenBank/DDBJ databases">
        <authorList>
            <consortium name="ELIXIR-Norway"/>
            <consortium name="Elixir Norway"/>
        </authorList>
    </citation>
    <scope>NUCLEOTIDE SEQUENCE</scope>
</reference>
<organism evidence="1 2">
    <name type="scientific">Sphagnum jensenii</name>
    <dbReference type="NCBI Taxonomy" id="128206"/>
    <lineage>
        <taxon>Eukaryota</taxon>
        <taxon>Viridiplantae</taxon>
        <taxon>Streptophyta</taxon>
        <taxon>Embryophyta</taxon>
        <taxon>Bryophyta</taxon>
        <taxon>Sphagnophytina</taxon>
        <taxon>Sphagnopsida</taxon>
        <taxon>Sphagnales</taxon>
        <taxon>Sphagnaceae</taxon>
        <taxon>Sphagnum</taxon>
    </lineage>
</organism>
<feature type="non-terminal residue" evidence="1">
    <location>
        <position position="72"/>
    </location>
</feature>
<keyword evidence="2" id="KW-1185">Reference proteome</keyword>
<sequence length="72" mass="8037">MGNRKPIWMPKYRTPCPSGIHLSPTSCPHSHSFFSLLAHMAADFPQLIFALEVRQKSSSTARALFKLLGDPL</sequence>
<protein>
    <submittedName>
        <fullName evidence="1">Uncharacterized protein</fullName>
    </submittedName>
</protein>
<evidence type="ECO:0000313" key="1">
    <source>
        <dbReference type="EMBL" id="CAK9877057.1"/>
    </source>
</evidence>